<evidence type="ECO:0000256" key="5">
    <source>
        <dbReference type="ARBA" id="ARBA00023136"/>
    </source>
</evidence>
<evidence type="ECO:0000256" key="9">
    <source>
        <dbReference type="SAM" id="SignalP"/>
    </source>
</evidence>
<keyword evidence="9" id="KW-0732">Signal</keyword>
<dbReference type="InterPro" id="IPR052192">
    <property type="entry name" value="Insect_Ionotropic_Sensory_Rcpt"/>
</dbReference>
<organism evidence="10 11">
    <name type="scientific">Hermetia illucens</name>
    <name type="common">Black soldier fly</name>
    <dbReference type="NCBI Taxonomy" id="343691"/>
    <lineage>
        <taxon>Eukaryota</taxon>
        <taxon>Metazoa</taxon>
        <taxon>Ecdysozoa</taxon>
        <taxon>Arthropoda</taxon>
        <taxon>Hexapoda</taxon>
        <taxon>Insecta</taxon>
        <taxon>Pterygota</taxon>
        <taxon>Neoptera</taxon>
        <taxon>Endopterygota</taxon>
        <taxon>Diptera</taxon>
        <taxon>Brachycera</taxon>
        <taxon>Stratiomyomorpha</taxon>
        <taxon>Stratiomyidae</taxon>
        <taxon>Hermetiinae</taxon>
        <taxon>Hermetia</taxon>
    </lineage>
</organism>
<keyword evidence="3 8" id="KW-0812">Transmembrane</keyword>
<reference evidence="10 11" key="1">
    <citation type="submission" date="2020-11" db="EMBL/GenBank/DDBJ databases">
        <authorList>
            <person name="Wallbank WR R."/>
            <person name="Pardo Diaz C."/>
            <person name="Kozak K."/>
            <person name="Martin S."/>
            <person name="Jiggins C."/>
            <person name="Moest M."/>
            <person name="Warren A I."/>
            <person name="Generalovic N T."/>
            <person name="Byers J.R.P. K."/>
            <person name="Montejo-Kovacevich G."/>
            <person name="Yen C E."/>
        </authorList>
    </citation>
    <scope>NUCLEOTIDE SEQUENCE [LARGE SCALE GENOMIC DNA]</scope>
</reference>
<keyword evidence="4 8" id="KW-1133">Transmembrane helix</keyword>
<dbReference type="AlphaFoldDB" id="A0A7R8YYP0"/>
<dbReference type="SUPFAM" id="SSF53850">
    <property type="entry name" value="Periplasmic binding protein-like II"/>
    <property type="match status" value="1"/>
</dbReference>
<feature type="transmembrane region" description="Helical" evidence="8">
    <location>
        <begin position="360"/>
        <end position="379"/>
    </location>
</feature>
<evidence type="ECO:0008006" key="12">
    <source>
        <dbReference type="Google" id="ProtNLM"/>
    </source>
</evidence>
<name>A0A7R8YYP0_HERIL</name>
<evidence type="ECO:0000256" key="2">
    <source>
        <dbReference type="ARBA" id="ARBA00022475"/>
    </source>
</evidence>
<keyword evidence="6" id="KW-0675">Receptor</keyword>
<dbReference type="GO" id="GO:0005886">
    <property type="term" value="C:plasma membrane"/>
    <property type="evidence" value="ECO:0007669"/>
    <property type="project" value="UniProtKB-SubCell"/>
</dbReference>
<accession>A0A7R8YYP0</accession>
<gene>
    <name evidence="10" type="ORF">HERILL_LOCUS9706</name>
</gene>
<keyword evidence="11" id="KW-1185">Reference proteome</keyword>
<evidence type="ECO:0000256" key="3">
    <source>
        <dbReference type="ARBA" id="ARBA00022692"/>
    </source>
</evidence>
<evidence type="ECO:0000256" key="8">
    <source>
        <dbReference type="SAM" id="Phobius"/>
    </source>
</evidence>
<evidence type="ECO:0000313" key="11">
    <source>
        <dbReference type="Proteomes" id="UP000594454"/>
    </source>
</evidence>
<dbReference type="Proteomes" id="UP000594454">
    <property type="component" value="Chromosome 4"/>
</dbReference>
<evidence type="ECO:0000256" key="7">
    <source>
        <dbReference type="ARBA" id="ARBA00023180"/>
    </source>
</evidence>
<feature type="transmembrane region" description="Helical" evidence="8">
    <location>
        <begin position="550"/>
        <end position="573"/>
    </location>
</feature>
<dbReference type="PANTHER" id="PTHR42643:SF41">
    <property type="entry name" value="IONOTROPIC RECEPTOR 20A-RELATED"/>
    <property type="match status" value="1"/>
</dbReference>
<sequence length="587" mass="67877">MERPKIIFNIIWIISVKIIVTSSMDLQEVITELSRTEEIRTVLYFLNDAEEETDQIILKDLNPLIGTIPKLILKDASQGMTIKDDFNEDTLSLVFASNWTNGTIMETVKGTLKGSVMSKVIFNFCIEDVSEEILEEMFTWLWYHRMFKSLVIWNNHTFTFNPYPDISIAEVTSARSLSSVFSKKVVNFERSSIKVILNLGAASFIKYVDRKGNLQYGGPFLKTILTFIEKRNGTFSEYNRKFSDITELRTALARREVDIMSVMVMGYGTNDELTYPVLFDSSCIMFPYQKEVPRAYYLMLPFQKSSWILVVSGILVLFIFVIVSESLNGRKFSSLFQETLFLVLRMVIQQIDFKDGPLAGRLLIHILGVVHFMLLSSLYQSGLSSFYTKSVAGTQIDTAEDLFRTQYRILIKPQTLYFLRLQSGFGHNVLERFLPTIDPLSGNLNKVNMKFGYFIGTEYLAIFNEIERQYSKRYFHNSKMCLFQTPICIMIQKDYPFKEEFNEVILRLTASGFIDKWQKGVFYENKEAGYINMTLTTESLLRPLVFDELYAIWIIYTIGVFVSITVLAAEILWKLIRTSSCLNLNQF</sequence>
<comment type="subcellular location">
    <subcellularLocation>
        <location evidence="1">Cell membrane</location>
        <topology evidence="1">Multi-pass membrane protein</topology>
    </subcellularLocation>
</comment>
<evidence type="ECO:0000256" key="6">
    <source>
        <dbReference type="ARBA" id="ARBA00023170"/>
    </source>
</evidence>
<proteinExistence type="predicted"/>
<dbReference type="OrthoDB" id="8010639at2759"/>
<evidence type="ECO:0000313" key="10">
    <source>
        <dbReference type="EMBL" id="CAD7086970.1"/>
    </source>
</evidence>
<feature type="transmembrane region" description="Helical" evidence="8">
    <location>
        <begin position="307"/>
        <end position="326"/>
    </location>
</feature>
<evidence type="ECO:0000256" key="1">
    <source>
        <dbReference type="ARBA" id="ARBA00004651"/>
    </source>
</evidence>
<keyword evidence="5 8" id="KW-0472">Membrane</keyword>
<feature type="signal peptide" evidence="9">
    <location>
        <begin position="1"/>
        <end position="23"/>
    </location>
</feature>
<dbReference type="PANTHER" id="PTHR42643">
    <property type="entry name" value="IONOTROPIC RECEPTOR 20A-RELATED"/>
    <property type="match status" value="1"/>
</dbReference>
<keyword evidence="2" id="KW-1003">Cell membrane</keyword>
<dbReference type="EMBL" id="LR899012">
    <property type="protein sequence ID" value="CAD7086970.1"/>
    <property type="molecule type" value="Genomic_DNA"/>
</dbReference>
<evidence type="ECO:0000256" key="4">
    <source>
        <dbReference type="ARBA" id="ARBA00022989"/>
    </source>
</evidence>
<feature type="chain" id="PRO_5031169246" description="Ionotropic receptor" evidence="9">
    <location>
        <begin position="24"/>
        <end position="587"/>
    </location>
</feature>
<dbReference type="InParanoid" id="A0A7R8YYP0"/>
<keyword evidence="7" id="KW-0325">Glycoprotein</keyword>
<protein>
    <recommendedName>
        <fullName evidence="12">Ionotropic receptor</fullName>
    </recommendedName>
</protein>